<dbReference type="PANTHER" id="PTHR43027">
    <property type="entry name" value="DOXORUBICIN RESISTANCE ABC TRANSPORTER PERMEASE PROTEIN DRRC-RELATED"/>
    <property type="match status" value="1"/>
</dbReference>
<dbReference type="AlphaFoldDB" id="A0A0S7WIS9"/>
<dbReference type="GO" id="GO:0140359">
    <property type="term" value="F:ABC-type transporter activity"/>
    <property type="evidence" value="ECO:0007669"/>
    <property type="project" value="InterPro"/>
</dbReference>
<feature type="domain" description="ABC-2 type transporter transmembrane" evidence="6">
    <location>
        <begin position="1"/>
        <end position="155"/>
    </location>
</feature>
<accession>A0A0S7WIS9</accession>
<proteinExistence type="predicted"/>
<dbReference type="PANTHER" id="PTHR43027:SF1">
    <property type="entry name" value="DOXORUBICIN RESISTANCE ABC TRANSPORTER PERMEASE PROTEIN DRRC-RELATED"/>
    <property type="match status" value="1"/>
</dbReference>
<dbReference type="InterPro" id="IPR052902">
    <property type="entry name" value="ABC-2_transporter"/>
</dbReference>
<dbReference type="Pfam" id="PF12698">
    <property type="entry name" value="ABC2_membrane_3"/>
    <property type="match status" value="1"/>
</dbReference>
<comment type="caution">
    <text evidence="7">The sequence shown here is derived from an EMBL/GenBank/DDBJ whole genome shotgun (WGS) entry which is preliminary data.</text>
</comment>
<dbReference type="InterPro" id="IPR013525">
    <property type="entry name" value="ABC2_TM"/>
</dbReference>
<evidence type="ECO:0000256" key="5">
    <source>
        <dbReference type="SAM" id="Phobius"/>
    </source>
</evidence>
<evidence type="ECO:0000259" key="6">
    <source>
        <dbReference type="Pfam" id="PF12698"/>
    </source>
</evidence>
<dbReference type="EMBL" id="LIZT01000033">
    <property type="protein sequence ID" value="KPJ50001.1"/>
    <property type="molecule type" value="Genomic_DNA"/>
</dbReference>
<keyword evidence="3 5" id="KW-1133">Transmembrane helix</keyword>
<organism evidence="7 8">
    <name type="scientific">candidate division TA06 bacterium DG_26</name>
    <dbReference type="NCBI Taxonomy" id="1703771"/>
    <lineage>
        <taxon>Bacteria</taxon>
        <taxon>Bacteria division TA06</taxon>
    </lineage>
</organism>
<reference evidence="7 8" key="1">
    <citation type="journal article" date="2015" name="Microbiome">
        <title>Genomic resolution of linkages in carbon, nitrogen, and sulfur cycling among widespread estuary sediment bacteria.</title>
        <authorList>
            <person name="Baker B.J."/>
            <person name="Lazar C.S."/>
            <person name="Teske A.P."/>
            <person name="Dick G.J."/>
        </authorList>
    </citation>
    <scope>NUCLEOTIDE SEQUENCE [LARGE SCALE GENOMIC DNA]</scope>
    <source>
        <strain evidence="7">DG_26</strain>
    </source>
</reference>
<feature type="transmembrane region" description="Helical" evidence="5">
    <location>
        <begin position="42"/>
        <end position="67"/>
    </location>
</feature>
<feature type="transmembrane region" description="Helical" evidence="5">
    <location>
        <begin position="79"/>
        <end position="99"/>
    </location>
</feature>
<dbReference type="InterPro" id="IPR000412">
    <property type="entry name" value="ABC_2_transport"/>
</dbReference>
<sequence length="166" mass="17573">MPVKPWMEGVGRSLGVWALSSIGALIVISVGLVYGAEFNGDFIVILKCIGLFMLVAIASAGIGLIIASLVKAESAATHAGVAITLLTAFLGGMFLPYSMLPPFLQSFARVYPVSSANASMVSLLQGQRIAGYDPLNTPQIGVTILLSCFCFVLGLALYARRCWRTK</sequence>
<keyword evidence="4 5" id="KW-0472">Membrane</keyword>
<evidence type="ECO:0000256" key="1">
    <source>
        <dbReference type="ARBA" id="ARBA00004141"/>
    </source>
</evidence>
<keyword evidence="2 5" id="KW-0812">Transmembrane</keyword>
<evidence type="ECO:0000313" key="7">
    <source>
        <dbReference type="EMBL" id="KPJ50001.1"/>
    </source>
</evidence>
<dbReference type="Proteomes" id="UP000051124">
    <property type="component" value="Unassembled WGS sequence"/>
</dbReference>
<gene>
    <name evidence="7" type="ORF">AMJ40_04210</name>
</gene>
<feature type="transmembrane region" description="Helical" evidence="5">
    <location>
        <begin position="140"/>
        <end position="159"/>
    </location>
</feature>
<feature type="transmembrane region" description="Helical" evidence="5">
    <location>
        <begin position="14"/>
        <end position="36"/>
    </location>
</feature>
<evidence type="ECO:0000313" key="8">
    <source>
        <dbReference type="Proteomes" id="UP000051124"/>
    </source>
</evidence>
<evidence type="ECO:0000256" key="3">
    <source>
        <dbReference type="ARBA" id="ARBA00022989"/>
    </source>
</evidence>
<evidence type="ECO:0000256" key="2">
    <source>
        <dbReference type="ARBA" id="ARBA00022692"/>
    </source>
</evidence>
<name>A0A0S7WIS9_UNCT6</name>
<dbReference type="GO" id="GO:0043190">
    <property type="term" value="C:ATP-binding cassette (ABC) transporter complex"/>
    <property type="evidence" value="ECO:0007669"/>
    <property type="project" value="InterPro"/>
</dbReference>
<protein>
    <recommendedName>
        <fullName evidence="6">ABC-2 type transporter transmembrane domain-containing protein</fullName>
    </recommendedName>
</protein>
<evidence type="ECO:0000256" key="4">
    <source>
        <dbReference type="ARBA" id="ARBA00023136"/>
    </source>
</evidence>
<dbReference type="PRINTS" id="PR00164">
    <property type="entry name" value="ABC2TRNSPORT"/>
</dbReference>
<comment type="subcellular location">
    <subcellularLocation>
        <location evidence="1">Membrane</location>
        <topology evidence="1">Multi-pass membrane protein</topology>
    </subcellularLocation>
</comment>